<organism evidence="1 2">
    <name type="scientific">Scophthalmus maximus</name>
    <name type="common">Turbot</name>
    <name type="synonym">Psetta maxima</name>
    <dbReference type="NCBI Taxonomy" id="52904"/>
    <lineage>
        <taxon>Eukaryota</taxon>
        <taxon>Metazoa</taxon>
        <taxon>Chordata</taxon>
        <taxon>Craniata</taxon>
        <taxon>Vertebrata</taxon>
        <taxon>Euteleostomi</taxon>
        <taxon>Actinopterygii</taxon>
        <taxon>Neopterygii</taxon>
        <taxon>Teleostei</taxon>
        <taxon>Neoteleostei</taxon>
        <taxon>Acanthomorphata</taxon>
        <taxon>Carangaria</taxon>
        <taxon>Pleuronectiformes</taxon>
        <taxon>Pleuronectoidei</taxon>
        <taxon>Scophthalmidae</taxon>
        <taxon>Scophthalmus</taxon>
    </lineage>
</organism>
<gene>
    <name evidence="1" type="ORF">SMAX5B_014183</name>
</gene>
<dbReference type="EMBL" id="CP026248">
    <property type="protein sequence ID" value="AWP03327.1"/>
    <property type="molecule type" value="Genomic_DNA"/>
</dbReference>
<name>A0A2U9BH99_SCOMX</name>
<protein>
    <submittedName>
        <fullName evidence="1">Uncharacterized protein</fullName>
    </submittedName>
</protein>
<evidence type="ECO:0000313" key="2">
    <source>
        <dbReference type="Proteomes" id="UP000246464"/>
    </source>
</evidence>
<sequence>MSTVTVRCCRSVSEGGGCSGALTGILECVGLSASLCLDKAACPLSLMPQLGRGMPPYS</sequence>
<dbReference type="AlphaFoldDB" id="A0A2U9BH99"/>
<proteinExistence type="predicted"/>
<evidence type="ECO:0000313" key="1">
    <source>
        <dbReference type="EMBL" id="AWP03327.1"/>
    </source>
</evidence>
<keyword evidence="2" id="KW-1185">Reference proteome</keyword>
<reference evidence="1 2" key="1">
    <citation type="submission" date="2017-12" db="EMBL/GenBank/DDBJ databases">
        <title>Integrating genomic resources of turbot (Scophthalmus maximus) in depth evaluation of genetic and physical mapping variation across individuals.</title>
        <authorList>
            <person name="Martinez P."/>
        </authorList>
    </citation>
    <scope>NUCLEOTIDE SEQUENCE [LARGE SCALE GENOMIC DNA]</scope>
</reference>
<dbReference type="Proteomes" id="UP000246464">
    <property type="component" value="Chromosome 6"/>
</dbReference>
<accession>A0A2U9BH99</accession>